<reference evidence="3 4" key="1">
    <citation type="submission" date="2016-11" db="EMBL/GenBank/DDBJ databases">
        <authorList>
            <person name="Jaros S."/>
            <person name="Januszkiewicz K."/>
            <person name="Wedrychowicz H."/>
        </authorList>
    </citation>
    <scope>NUCLEOTIDE SEQUENCE [LARGE SCALE GENOMIC DNA]</scope>
    <source>
        <strain evidence="3 4">DSM 3090</strain>
    </source>
</reference>
<feature type="transmembrane region" description="Helical" evidence="1">
    <location>
        <begin position="172"/>
        <end position="189"/>
    </location>
</feature>
<evidence type="ECO:0000313" key="4">
    <source>
        <dbReference type="Proteomes" id="UP000183952"/>
    </source>
</evidence>
<gene>
    <name evidence="3" type="ORF">SAMN02745248_00928</name>
</gene>
<name>A0A1M6M328_9CLOT</name>
<proteinExistence type="predicted"/>
<dbReference type="InterPro" id="IPR045679">
    <property type="entry name" value="DUF6199"/>
</dbReference>
<evidence type="ECO:0000259" key="2">
    <source>
        <dbReference type="Pfam" id="PF19701"/>
    </source>
</evidence>
<keyword evidence="4" id="KW-1185">Reference proteome</keyword>
<keyword evidence="1" id="KW-1133">Transmembrane helix</keyword>
<protein>
    <recommendedName>
        <fullName evidence="2">DUF6199 domain-containing protein</fullName>
    </recommendedName>
</protein>
<dbReference type="EMBL" id="FRAD01000006">
    <property type="protein sequence ID" value="SHJ77898.1"/>
    <property type="molecule type" value="Genomic_DNA"/>
</dbReference>
<keyword evidence="1" id="KW-0472">Membrane</keyword>
<evidence type="ECO:0000313" key="3">
    <source>
        <dbReference type="EMBL" id="SHJ77898.1"/>
    </source>
</evidence>
<feature type="domain" description="DUF6199" evidence="2">
    <location>
        <begin position="177"/>
        <end position="235"/>
    </location>
</feature>
<dbReference type="Pfam" id="PF19701">
    <property type="entry name" value="DUF6199"/>
    <property type="match status" value="1"/>
</dbReference>
<organism evidence="3 4">
    <name type="scientific">Hathewaya proteolytica DSM 3090</name>
    <dbReference type="NCBI Taxonomy" id="1121331"/>
    <lineage>
        <taxon>Bacteria</taxon>
        <taxon>Bacillati</taxon>
        <taxon>Bacillota</taxon>
        <taxon>Clostridia</taxon>
        <taxon>Eubacteriales</taxon>
        <taxon>Clostridiaceae</taxon>
        <taxon>Hathewaya</taxon>
    </lineage>
</organism>
<dbReference type="Proteomes" id="UP000183952">
    <property type="component" value="Unassembled WGS sequence"/>
</dbReference>
<keyword evidence="1" id="KW-0812">Transmembrane</keyword>
<sequence length="239" mass="27178">MNITKKGWQKNAAIVMVLLALVGYFILFFQRGTCLYGGFKRKISNEKGFEYHYKYLGSKVDIVVDNTTNQDREISVKYILDGKYENEYKVMGDDLKKVNLGEEVKVFSNYKLLFSGVVHEYGNKPIAVNSQTGGEKLPLFYPMDMSSYGSNVDVRLVITTALGYDVTFRGSFIFLFIGLVLIGLGYLWYRYPSTNFRGTMIPIYVKNPEPTEAYFKAQKISSIIVCVIGIVLMILALFL</sequence>
<accession>A0A1M6M328</accession>
<evidence type="ECO:0000256" key="1">
    <source>
        <dbReference type="SAM" id="Phobius"/>
    </source>
</evidence>
<feature type="transmembrane region" description="Helical" evidence="1">
    <location>
        <begin position="12"/>
        <end position="29"/>
    </location>
</feature>
<dbReference type="AlphaFoldDB" id="A0A1M6M328"/>
<feature type="transmembrane region" description="Helical" evidence="1">
    <location>
        <begin position="220"/>
        <end position="238"/>
    </location>
</feature>
<dbReference type="RefSeq" id="WP_072902835.1">
    <property type="nucleotide sequence ID" value="NZ_FRAD01000006.1"/>
</dbReference>